<feature type="region of interest" description="Disordered" evidence="5">
    <location>
        <begin position="859"/>
        <end position="894"/>
    </location>
</feature>
<sequence>MSRQGGRDRFRRDYPSRYEDSKGIGVSGRDNRNSNNNNPPSRHLWVGNLSHNIVEEELAHHFLRFGPLENVAFQPGRSYAFINFKRDEDAIDAMRALQGFPLAGNPLRIEFAKADKSSTIPRDEDYSWDERNSRGSPFSQREFRGRHGSPEPHYSDKSKLSDKNPEPSEVLWIGFPAQLKVDESILRKAFSPFGEIVKITTFPGRSYAFVCFRSLTSACRAKDNLKGKLFGNPRVHICFAKSETGSSSSGRGSFNGSRSPIYKSSGHDGSPENFRQDRSFNGDRDISSPNLFPNWDSDDYDHNKRGSSWAGGPNTYEQRKVGEKGRTLGVSQEIYEQMNSPSRERHAHVGDFPHRFPQKGAFFEDLWPLPDVPYLREAKRPKTGSPPPERELPEYPFSELERQKRVFPRLSSDFPQHEPFDKGFDAANFTYGQTLDHPQNSPPPRLDRHDGWKPYDSFQMGSGAPQSTFVEKKRFTPEPDSSSLTEWKWEGTIAKGGTPVCRARCFPVGKVLDILLPEFLDCTARTSLDMLSKHYYQAVGVWVVFFVPGSDADIEFYNEFMHYLEEKQRAAVAKLDDKTTLFLVPPSEFSEKVLKVPGKLSISGVILRLENPGLNHGPVQIQREMTNENLLSYNENILHPKSSFSSVRIPTSPSISELGNSGISNLSFLGNKFPAAPSVSDSARTMVGMSESQRTSGLNWSSQNLQNLISNRTLPLQPSGGAVEPIAEERQPIIPRAVPDLNSIQHSSGISGIPFYGNSKSSYPDIRPLDPLSVPVGALPPEQLAQLAASLLEQQRQSGSSQSASALGDPRQANRFNGSDTSSRPSQKYAAENNLVNSELSTSQFGQILQLQKQQQMSNVPQLSQMVHRESQREANGNQQLTDTNLQDDADADPQKRLQATLQLAAVLLQQIQQGKGS</sequence>
<dbReference type="SMART" id="SM00360">
    <property type="entry name" value="RRM"/>
    <property type="match status" value="2"/>
</dbReference>
<feature type="compositionally biased region" description="Basic and acidic residues" evidence="5">
    <location>
        <begin position="317"/>
        <end position="326"/>
    </location>
</feature>
<feature type="compositionally biased region" description="Low complexity" evidence="5">
    <location>
        <begin position="33"/>
        <end position="42"/>
    </location>
</feature>
<dbReference type="InterPro" id="IPR012677">
    <property type="entry name" value="Nucleotide-bd_a/b_plait_sf"/>
</dbReference>
<dbReference type="InterPro" id="IPR012921">
    <property type="entry name" value="SPOC_C"/>
</dbReference>
<dbReference type="AlphaFoldDB" id="A0AAN9PRB7"/>
<feature type="region of interest" description="Disordered" evidence="5">
    <location>
        <begin position="1"/>
        <end position="43"/>
    </location>
</feature>
<evidence type="ECO:0000256" key="2">
    <source>
        <dbReference type="ARBA" id="ARBA00022884"/>
    </source>
</evidence>
<proteinExistence type="predicted"/>
<keyword evidence="2 4" id="KW-0694">RNA-binding</keyword>
<feature type="region of interest" description="Disordered" evidence="5">
    <location>
        <begin position="792"/>
        <end position="829"/>
    </location>
</feature>
<dbReference type="SUPFAM" id="SSF54928">
    <property type="entry name" value="RNA-binding domain, RBD"/>
    <property type="match status" value="2"/>
</dbReference>
<evidence type="ECO:0000256" key="1">
    <source>
        <dbReference type="ARBA" id="ARBA00004123"/>
    </source>
</evidence>
<dbReference type="FunFam" id="3.30.70.330:FF:000744">
    <property type="entry name" value="RNA recognition motif (RRM)-containing protein"/>
    <property type="match status" value="1"/>
</dbReference>
<feature type="region of interest" description="Disordered" evidence="5">
    <location>
        <begin position="120"/>
        <end position="165"/>
    </location>
</feature>
<evidence type="ECO:0000256" key="5">
    <source>
        <dbReference type="SAM" id="MobiDB-lite"/>
    </source>
</evidence>
<reference evidence="7 8" key="1">
    <citation type="submission" date="2024-01" db="EMBL/GenBank/DDBJ databases">
        <title>The genomes of 5 underutilized Papilionoideae crops provide insights into root nodulation and disease resistanc.</title>
        <authorList>
            <person name="Jiang F."/>
        </authorList>
    </citation>
    <scope>NUCLEOTIDE SEQUENCE [LARGE SCALE GENOMIC DNA]</scope>
    <source>
        <strain evidence="7">LVBAO_FW01</strain>
        <tissue evidence="7">Leaves</tissue>
    </source>
</reference>
<keyword evidence="3" id="KW-0539">Nucleus</keyword>
<feature type="domain" description="RRM" evidence="6">
    <location>
        <begin position="42"/>
        <end position="114"/>
    </location>
</feature>
<feature type="compositionally biased region" description="Basic and acidic residues" evidence="5">
    <location>
        <begin position="1"/>
        <end position="22"/>
    </location>
</feature>
<feature type="region of interest" description="Disordered" evidence="5">
    <location>
        <begin position="378"/>
        <end position="398"/>
    </location>
</feature>
<feature type="compositionally biased region" description="Basic and acidic residues" evidence="5">
    <location>
        <begin position="388"/>
        <end position="398"/>
    </location>
</feature>
<evidence type="ECO:0000256" key="4">
    <source>
        <dbReference type="PROSITE-ProRule" id="PRU00176"/>
    </source>
</evidence>
<accession>A0AAN9PRB7</accession>
<feature type="compositionally biased region" description="Low complexity" evidence="5">
    <location>
        <begin position="245"/>
        <end position="259"/>
    </location>
</feature>
<dbReference type="Proteomes" id="UP001367508">
    <property type="component" value="Unassembled WGS sequence"/>
</dbReference>
<feature type="region of interest" description="Disordered" evidence="5">
    <location>
        <begin position="242"/>
        <end position="327"/>
    </location>
</feature>
<evidence type="ECO:0000259" key="6">
    <source>
        <dbReference type="PROSITE" id="PS50102"/>
    </source>
</evidence>
<feature type="compositionally biased region" description="Basic and acidic residues" evidence="5">
    <location>
        <begin position="141"/>
        <end position="165"/>
    </location>
</feature>
<dbReference type="GO" id="GO:0005634">
    <property type="term" value="C:nucleus"/>
    <property type="evidence" value="ECO:0007669"/>
    <property type="project" value="UniProtKB-SubCell"/>
</dbReference>
<feature type="compositionally biased region" description="Polar residues" evidence="5">
    <location>
        <begin position="814"/>
        <end position="826"/>
    </location>
</feature>
<dbReference type="Pfam" id="PF00076">
    <property type="entry name" value="RRM_1"/>
    <property type="match status" value="2"/>
</dbReference>
<dbReference type="FunFam" id="3.30.70.330:FF:000522">
    <property type="entry name" value="RNA recognition motif (RRM)-containing protein"/>
    <property type="match status" value="1"/>
</dbReference>
<feature type="compositionally biased region" description="Basic and acidic residues" evidence="5">
    <location>
        <begin position="265"/>
        <end position="286"/>
    </location>
</feature>
<feature type="compositionally biased region" description="Basic and acidic residues" evidence="5">
    <location>
        <begin position="120"/>
        <end position="133"/>
    </location>
</feature>
<evidence type="ECO:0000313" key="8">
    <source>
        <dbReference type="Proteomes" id="UP001367508"/>
    </source>
</evidence>
<dbReference type="InterPro" id="IPR000504">
    <property type="entry name" value="RRM_dom"/>
</dbReference>
<dbReference type="Pfam" id="PF07744">
    <property type="entry name" value="SPOC"/>
    <property type="match status" value="1"/>
</dbReference>
<dbReference type="CDD" id="cd00590">
    <property type="entry name" value="RRM_SF"/>
    <property type="match status" value="2"/>
</dbReference>
<evidence type="ECO:0000313" key="7">
    <source>
        <dbReference type="EMBL" id="KAK7306798.1"/>
    </source>
</evidence>
<organism evidence="7 8">
    <name type="scientific">Canavalia gladiata</name>
    <name type="common">Sword bean</name>
    <name type="synonym">Dolichos gladiatus</name>
    <dbReference type="NCBI Taxonomy" id="3824"/>
    <lineage>
        <taxon>Eukaryota</taxon>
        <taxon>Viridiplantae</taxon>
        <taxon>Streptophyta</taxon>
        <taxon>Embryophyta</taxon>
        <taxon>Tracheophyta</taxon>
        <taxon>Spermatophyta</taxon>
        <taxon>Magnoliopsida</taxon>
        <taxon>eudicotyledons</taxon>
        <taxon>Gunneridae</taxon>
        <taxon>Pentapetalae</taxon>
        <taxon>rosids</taxon>
        <taxon>fabids</taxon>
        <taxon>Fabales</taxon>
        <taxon>Fabaceae</taxon>
        <taxon>Papilionoideae</taxon>
        <taxon>50 kb inversion clade</taxon>
        <taxon>NPAAA clade</taxon>
        <taxon>indigoferoid/millettioid clade</taxon>
        <taxon>Phaseoleae</taxon>
        <taxon>Canavalia</taxon>
    </lineage>
</organism>
<feature type="compositionally biased region" description="Polar residues" evidence="5">
    <location>
        <begin position="874"/>
        <end position="885"/>
    </location>
</feature>
<name>A0AAN9PRB7_CANGL</name>
<dbReference type="InterPro" id="IPR035979">
    <property type="entry name" value="RBD_domain_sf"/>
</dbReference>
<dbReference type="Gene3D" id="3.30.70.330">
    <property type="match status" value="2"/>
</dbReference>
<gene>
    <name evidence="7" type="ORF">VNO77_44756</name>
</gene>
<comment type="subcellular location">
    <subcellularLocation>
        <location evidence="1">Nucleus</location>
    </subcellularLocation>
</comment>
<dbReference type="PANTHER" id="PTHR23189">
    <property type="entry name" value="RNA RECOGNITION MOTIF-CONTAINING"/>
    <property type="match status" value="1"/>
</dbReference>
<dbReference type="GO" id="GO:0003723">
    <property type="term" value="F:RNA binding"/>
    <property type="evidence" value="ECO:0007669"/>
    <property type="project" value="UniProtKB-UniRule"/>
</dbReference>
<feature type="domain" description="RRM" evidence="6">
    <location>
        <begin position="169"/>
        <end position="242"/>
    </location>
</feature>
<dbReference type="EMBL" id="JAYMYQ010000011">
    <property type="protein sequence ID" value="KAK7306798.1"/>
    <property type="molecule type" value="Genomic_DNA"/>
</dbReference>
<dbReference type="PROSITE" id="PS50102">
    <property type="entry name" value="RRM"/>
    <property type="match status" value="2"/>
</dbReference>
<protein>
    <recommendedName>
        <fullName evidence="6">RRM domain-containing protein</fullName>
    </recommendedName>
</protein>
<keyword evidence="8" id="KW-1185">Reference proteome</keyword>
<feature type="compositionally biased region" description="Low complexity" evidence="5">
    <location>
        <begin position="792"/>
        <end position="808"/>
    </location>
</feature>
<dbReference type="CDD" id="cd21546">
    <property type="entry name" value="SPOC_FPA-like"/>
    <property type="match status" value="1"/>
</dbReference>
<evidence type="ECO:0000256" key="3">
    <source>
        <dbReference type="ARBA" id="ARBA00023242"/>
    </source>
</evidence>
<comment type="caution">
    <text evidence="7">The sequence shown here is derived from an EMBL/GenBank/DDBJ whole genome shotgun (WGS) entry which is preliminary data.</text>
</comment>